<dbReference type="Gene3D" id="3.40.50.2020">
    <property type="match status" value="1"/>
</dbReference>
<evidence type="ECO:0000313" key="2">
    <source>
        <dbReference type="EMBL" id="CAA9540103.1"/>
    </source>
</evidence>
<dbReference type="AlphaFoldDB" id="A0A6J4U6P0"/>
<dbReference type="SUPFAM" id="SSF53271">
    <property type="entry name" value="PRTase-like"/>
    <property type="match status" value="1"/>
</dbReference>
<dbReference type="CDD" id="cd06223">
    <property type="entry name" value="PRTases_typeI"/>
    <property type="match status" value="1"/>
</dbReference>
<dbReference type="EMBL" id="CADCWG010000048">
    <property type="protein sequence ID" value="CAA9540103.1"/>
    <property type="molecule type" value="Genomic_DNA"/>
</dbReference>
<gene>
    <name evidence="2" type="ORF">AVDCRST_MAG49-763</name>
</gene>
<accession>A0A6J4U6P0</accession>
<dbReference type="PANTHER" id="PTHR47505:SF1">
    <property type="entry name" value="DNA UTILIZATION PROTEIN YHGH"/>
    <property type="match status" value="1"/>
</dbReference>
<dbReference type="PANTHER" id="PTHR47505">
    <property type="entry name" value="DNA UTILIZATION PROTEIN YHGH"/>
    <property type="match status" value="1"/>
</dbReference>
<protein>
    <submittedName>
        <fullName evidence="2">Competence protein F homolog, phosphoribosyltransferase domain protein YhgH required for utilization of DNA as sole source of carbon and energy</fullName>
    </submittedName>
</protein>
<dbReference type="GO" id="GO:0016757">
    <property type="term" value="F:glycosyltransferase activity"/>
    <property type="evidence" value="ECO:0007669"/>
    <property type="project" value="UniProtKB-KW"/>
</dbReference>
<name>A0A6J4U6P0_9BACT</name>
<evidence type="ECO:0000256" key="1">
    <source>
        <dbReference type="ARBA" id="ARBA00008007"/>
    </source>
</evidence>
<sequence length="242" mass="25284">MDTTGTGRSPMTGRGLCERIVSTVVDVVFPRRCAGCERRGEWVCAECLAALPLAALPLAVPPWCDRCGEAHCQCDRLPAVLGAVRAVGPYDGWLRSAILAFKYEGETARTEHLGDLLAGTLASVESPDILVPVPLHRRRLRERGYDQADLLARRVARVTGIPTVRALVRTRATAQQARLGAGDRAGNVAGAFAAAAGTQLQGARIVLVDDVYTTGSTAAACGEAALAAGASWVGAVVLARGG</sequence>
<proteinExistence type="inferred from homology"/>
<comment type="similarity">
    <text evidence="1">Belongs to the ComF/GntX family.</text>
</comment>
<dbReference type="InterPro" id="IPR000836">
    <property type="entry name" value="PRTase_dom"/>
</dbReference>
<organism evidence="2">
    <name type="scientific">uncultured Thermomicrobiales bacterium</name>
    <dbReference type="NCBI Taxonomy" id="1645740"/>
    <lineage>
        <taxon>Bacteria</taxon>
        <taxon>Pseudomonadati</taxon>
        <taxon>Thermomicrobiota</taxon>
        <taxon>Thermomicrobia</taxon>
        <taxon>Thermomicrobiales</taxon>
        <taxon>environmental samples</taxon>
    </lineage>
</organism>
<dbReference type="InterPro" id="IPR051910">
    <property type="entry name" value="ComF/GntX_DNA_util-trans"/>
</dbReference>
<reference evidence="2" key="1">
    <citation type="submission" date="2020-02" db="EMBL/GenBank/DDBJ databases">
        <authorList>
            <person name="Meier V. D."/>
        </authorList>
    </citation>
    <scope>NUCLEOTIDE SEQUENCE</scope>
    <source>
        <strain evidence="2">AVDCRST_MAG49</strain>
    </source>
</reference>
<keyword evidence="2" id="KW-0328">Glycosyltransferase</keyword>
<keyword evidence="2" id="KW-0808">Transferase</keyword>
<dbReference type="InterPro" id="IPR029057">
    <property type="entry name" value="PRTase-like"/>
</dbReference>